<gene>
    <name evidence="2" type="ORF">g.176191</name>
</gene>
<evidence type="ECO:0008006" key="3">
    <source>
        <dbReference type="Google" id="ProtNLM"/>
    </source>
</evidence>
<reference evidence="2" key="1">
    <citation type="submission" date="2018-04" db="EMBL/GenBank/DDBJ databases">
        <title>Transcriptome of Schizaphis graminum biotype I.</title>
        <authorList>
            <person name="Scully E.D."/>
            <person name="Geib S.M."/>
            <person name="Palmer N.A."/>
            <person name="Koch K."/>
            <person name="Bradshaw J."/>
            <person name="Heng-Moss T."/>
            <person name="Sarath G."/>
        </authorList>
    </citation>
    <scope>NUCLEOTIDE SEQUENCE</scope>
</reference>
<evidence type="ECO:0000256" key="1">
    <source>
        <dbReference type="SAM" id="SignalP"/>
    </source>
</evidence>
<sequence>MFMCVSIILDIRLFRTCFCEKETTSNGREMGICHVCKHILHETYNRVYARTTNVRKVLAIPLPHPTTGPPRHFCRLRCLTSRTIAAITDQRSQHQAISRLFLMKRSPAQHAHKYI</sequence>
<evidence type="ECO:0000313" key="2">
    <source>
        <dbReference type="EMBL" id="MBY15515.1"/>
    </source>
</evidence>
<proteinExistence type="predicted"/>
<dbReference type="AlphaFoldDB" id="A0A2S2NEE7"/>
<organism evidence="2">
    <name type="scientific">Schizaphis graminum</name>
    <name type="common">Green bug aphid</name>
    <dbReference type="NCBI Taxonomy" id="13262"/>
    <lineage>
        <taxon>Eukaryota</taxon>
        <taxon>Metazoa</taxon>
        <taxon>Ecdysozoa</taxon>
        <taxon>Arthropoda</taxon>
        <taxon>Hexapoda</taxon>
        <taxon>Insecta</taxon>
        <taxon>Pterygota</taxon>
        <taxon>Neoptera</taxon>
        <taxon>Paraneoptera</taxon>
        <taxon>Hemiptera</taxon>
        <taxon>Sternorrhyncha</taxon>
        <taxon>Aphidomorpha</taxon>
        <taxon>Aphidoidea</taxon>
        <taxon>Aphididae</taxon>
        <taxon>Aphidini</taxon>
        <taxon>Schizaphis</taxon>
    </lineage>
</organism>
<accession>A0A2S2NEE7</accession>
<protein>
    <recommendedName>
        <fullName evidence="3">Secreted protein</fullName>
    </recommendedName>
</protein>
<name>A0A2S2NEE7_SCHGA</name>
<feature type="chain" id="PRO_5015428833" description="Secreted protein" evidence="1">
    <location>
        <begin position="20"/>
        <end position="115"/>
    </location>
</feature>
<keyword evidence="1" id="KW-0732">Signal</keyword>
<feature type="signal peptide" evidence="1">
    <location>
        <begin position="1"/>
        <end position="19"/>
    </location>
</feature>
<dbReference type="EMBL" id="GGMR01002896">
    <property type="protein sequence ID" value="MBY15515.1"/>
    <property type="molecule type" value="Transcribed_RNA"/>
</dbReference>